<organism evidence="1 2">
    <name type="scientific">Holothuria leucospilota</name>
    <name type="common">Black long sea cucumber</name>
    <name type="synonym">Mertensiothuria leucospilota</name>
    <dbReference type="NCBI Taxonomy" id="206669"/>
    <lineage>
        <taxon>Eukaryota</taxon>
        <taxon>Metazoa</taxon>
        <taxon>Echinodermata</taxon>
        <taxon>Eleutherozoa</taxon>
        <taxon>Echinozoa</taxon>
        <taxon>Holothuroidea</taxon>
        <taxon>Aspidochirotacea</taxon>
        <taxon>Aspidochirotida</taxon>
        <taxon>Holothuriidae</taxon>
        <taxon>Holothuria</taxon>
    </lineage>
</organism>
<evidence type="ECO:0000313" key="2">
    <source>
        <dbReference type="Proteomes" id="UP001152320"/>
    </source>
</evidence>
<gene>
    <name evidence="1" type="ORF">HOLleu_10808</name>
</gene>
<protein>
    <submittedName>
        <fullName evidence="1">Uncharacterized protein</fullName>
    </submittedName>
</protein>
<evidence type="ECO:0000313" key="1">
    <source>
        <dbReference type="EMBL" id="KAJ8043626.1"/>
    </source>
</evidence>
<name>A0A9Q1CET2_HOLLE</name>
<sequence length="124" mass="13817">MPMDTGELLGVYCLRFKLGLTRTVVNKKSGAEYINIRENASRTTMVPAPGWRRQLLKFSGVGLLRNIDWGIAGCLCKDRKRLGKAEASATEAAKKKWQAYRQQKIAEEEANVRAEGVKYEAGAL</sequence>
<comment type="caution">
    <text evidence="1">The sequence shown here is derived from an EMBL/GenBank/DDBJ whole genome shotgun (WGS) entry which is preliminary data.</text>
</comment>
<keyword evidence="2" id="KW-1185">Reference proteome</keyword>
<accession>A0A9Q1CET2</accession>
<reference evidence="1" key="1">
    <citation type="submission" date="2021-10" db="EMBL/GenBank/DDBJ databases">
        <title>Tropical sea cucumber genome reveals ecological adaptation and Cuvierian tubules defense mechanism.</title>
        <authorList>
            <person name="Chen T."/>
        </authorList>
    </citation>
    <scope>NUCLEOTIDE SEQUENCE</scope>
    <source>
        <strain evidence="1">Nanhai2018</strain>
        <tissue evidence="1">Muscle</tissue>
    </source>
</reference>
<dbReference type="Proteomes" id="UP001152320">
    <property type="component" value="Chromosome 4"/>
</dbReference>
<dbReference type="EMBL" id="JAIZAY010000004">
    <property type="protein sequence ID" value="KAJ8043626.1"/>
    <property type="molecule type" value="Genomic_DNA"/>
</dbReference>
<proteinExistence type="predicted"/>
<dbReference type="AlphaFoldDB" id="A0A9Q1CET2"/>